<dbReference type="SMART" id="SM01419">
    <property type="entry name" value="Thiol-ester_cl"/>
    <property type="match status" value="1"/>
</dbReference>
<dbReference type="InterPro" id="IPR008930">
    <property type="entry name" value="Terpenoid_cyclase/PrenylTrfase"/>
</dbReference>
<feature type="domain" description="Alpha-2-macroglobulin bait region" evidence="3">
    <location>
        <begin position="639"/>
        <end position="785"/>
    </location>
</feature>
<reference evidence="5 6" key="1">
    <citation type="submission" date="2020-04" db="EMBL/GenBank/DDBJ databases">
        <title>Ramlibacter sp. G-1-2-2 isolated from soil.</title>
        <authorList>
            <person name="Dahal R.H."/>
        </authorList>
    </citation>
    <scope>NUCLEOTIDE SEQUENCE [LARGE SCALE GENOMIC DNA]</scope>
    <source>
        <strain evidence="5 6">G-1-2-2</strain>
    </source>
</reference>
<dbReference type="EMBL" id="JABBFX010000001">
    <property type="protein sequence ID" value="NML43225.1"/>
    <property type="molecule type" value="Genomic_DNA"/>
</dbReference>
<evidence type="ECO:0000259" key="4">
    <source>
        <dbReference type="SMART" id="SM01360"/>
    </source>
</evidence>
<organism evidence="5 6">
    <name type="scientific">Ramlibacter agri</name>
    <dbReference type="NCBI Taxonomy" id="2728837"/>
    <lineage>
        <taxon>Bacteria</taxon>
        <taxon>Pseudomonadati</taxon>
        <taxon>Pseudomonadota</taxon>
        <taxon>Betaproteobacteria</taxon>
        <taxon>Burkholderiales</taxon>
        <taxon>Comamonadaceae</taxon>
        <taxon>Ramlibacter</taxon>
    </lineage>
</organism>
<evidence type="ECO:0000313" key="6">
    <source>
        <dbReference type="Proteomes" id="UP000541185"/>
    </source>
</evidence>
<dbReference type="SUPFAM" id="SSF48239">
    <property type="entry name" value="Terpenoid cyclases/Protein prenyltransferases"/>
    <property type="match status" value="1"/>
</dbReference>
<dbReference type="PANTHER" id="PTHR40094:SF1">
    <property type="entry name" value="UBIQUITIN DOMAIN-CONTAINING PROTEIN"/>
    <property type="match status" value="1"/>
</dbReference>
<dbReference type="Gene3D" id="2.60.40.1930">
    <property type="match status" value="1"/>
</dbReference>
<feature type="signal peptide" evidence="2">
    <location>
        <begin position="1"/>
        <end position="23"/>
    </location>
</feature>
<proteinExistence type="inferred from homology"/>
<sequence>MNTLAIRIFALLAALVFAPAAPAQDYEAPAGAPFFLLTDSSFGSGEEARVRLEMAAGDLSALDETGGVDVALYRVADPLAFLRQQKNLHRVDLRASARPDGLGNALSFLWDGAWIKARKLWQSLFAPAARVSVTKEAPQLKTHADIRKPPPYVAQPVFQAPPGMQAAARFRYPVQAARPIAPPKGLVLQGASSQFTPPSKGNVYIPLGRQQPGLYVVEAAIGRHRATALLFVGDAVAVSKTSRDQMLVWVAQRAGGRPAAGARLMWSDLNGVLASGPTDSDGVAVFSRSVPETSYVFGADAAGGVFVSENFYYDSEIYNNKLYALTDRPLYRPGDEVNIKLYGREFTGARASRAMAAGPIALTVLDAQGTPVFTDKVAYDPAAGGETRFRLPAEAPAGGYEIRMTRGDDEYGAAFRVAQYVKPHFEILVEPGKPAFKTGEEITGRIRLAYPDGKPVANAVLSLSARAQMLTMVEGDLVYGGAFPLQIGNNQDLSTDSKGYASFKLPAAKEPSRLVLSVLATDGAAQRVRATQQLLIERSASAYMLRPQKQFAAAREAVQWRFALADGAPAGAAPAQWVAVHQESQTSTRGNVAGGDGFALQLERPGSYMVQLRDAQDRLLGAAPFYVAGGELKPPQGAVEIVLDKPRYRPGETARALITFPDAVDDALLTLERDRVESWGRLAGPGKVAALRRLNDRQWEAVLQVSAEFAPNITFSVAYVRGREFGFQNAGILVEQPALQVVLKTDKPSYAPGETATVDIETQADGVATPASLALGVVDEMVYVLQPELAPGIVDFFYHPRRNNVRTHSSLAFISYDEAAAPAGQEVPRSRGTQERGIKLLERPRRDERDTAFWSARVTTDAQGHARISFTVPDALTRWRVTARGVGLGRAEGLVGEKRAWFQSDKEVYAKWTSPDWARAGDRPVASLAVFNQGTAARDVQVALEGAGAAQSRTLSLAPGANFVAFELPPSAQDANLTLQVRQGGRVLDQLQTRWQTLPAEWADVRESLVTVAAGQDHADLKLPADASAVRIRALAAGAADWNRVADALLDYPYGCLEQTASRMLPLALGLRALPGADDPNSPLRQRLYASRLRLASMAGPDAVFGWWGDATRQSAFFSAYAYYADFLATQTLGMQLPAAHWQRLVEIYGKGQENETPVQRALALWMMREMGLPTATYARGLADVLAAMPLHPAAPAPGGSWVFGEEAPQQAVALVLVRQLFAADNIAWPAALEQPLEQARRALADAPQLFAQALAATTGAGRPEGIQKALQEAAESDTTFERAISLAWLAKASGLKAGAAAPVLAPGAGWQSLKTATGAAQWAWTAPGAAAQSLALGRPAAEAFTLSVRYESHARGRETLPVRIERKLFRLERKDKLFKAVPIERGEALSTSALYLDQVTVSAGRPLRQGLLEVALPPGAFMEPSTWGVEVGDTDKHAPLERAAGEATRQGYTVPFDALDGTRTVRHLVRFGQKGRFTLPAARLWRMYQPEAKAYEAGADGAAWTVQ</sequence>
<protein>
    <submittedName>
        <fullName evidence="5">Alpha-2-macroglobulin family protein</fullName>
    </submittedName>
</protein>
<dbReference type="GO" id="GO:0004866">
    <property type="term" value="F:endopeptidase inhibitor activity"/>
    <property type="evidence" value="ECO:0007669"/>
    <property type="project" value="InterPro"/>
</dbReference>
<dbReference type="Pfam" id="PF01835">
    <property type="entry name" value="MG2"/>
    <property type="match status" value="1"/>
</dbReference>
<evidence type="ECO:0000256" key="2">
    <source>
        <dbReference type="SAM" id="SignalP"/>
    </source>
</evidence>
<accession>A0A848GXA3</accession>
<feature type="chain" id="PRO_5032873096" evidence="2">
    <location>
        <begin position="24"/>
        <end position="1508"/>
    </location>
</feature>
<comment type="caution">
    <text evidence="5">The sequence shown here is derived from an EMBL/GenBank/DDBJ whole genome shotgun (WGS) entry which is preliminary data.</text>
</comment>
<dbReference type="SMART" id="SM01359">
    <property type="entry name" value="A2M_N_2"/>
    <property type="match status" value="1"/>
</dbReference>
<dbReference type="Pfam" id="PF07703">
    <property type="entry name" value="A2M_BRD"/>
    <property type="match status" value="1"/>
</dbReference>
<name>A0A848GXA3_9BURK</name>
<dbReference type="Proteomes" id="UP000541185">
    <property type="component" value="Unassembled WGS sequence"/>
</dbReference>
<dbReference type="InterPro" id="IPR041246">
    <property type="entry name" value="Bact_MG10"/>
</dbReference>
<keyword evidence="2" id="KW-0732">Signal</keyword>
<feature type="domain" description="Alpha-2-macroglobulin" evidence="4">
    <location>
        <begin position="851"/>
        <end position="944"/>
    </location>
</feature>
<dbReference type="InterPro" id="IPR011625">
    <property type="entry name" value="A2M_N_BRD"/>
</dbReference>
<keyword evidence="6" id="KW-1185">Reference proteome</keyword>
<dbReference type="InterPro" id="IPR051802">
    <property type="entry name" value="YfhM-like"/>
</dbReference>
<dbReference type="PANTHER" id="PTHR40094">
    <property type="entry name" value="ALPHA-2-MACROGLOBULIN HOMOLOG"/>
    <property type="match status" value="1"/>
</dbReference>
<dbReference type="Gene3D" id="1.50.10.20">
    <property type="match status" value="1"/>
</dbReference>
<dbReference type="InterPro" id="IPR002890">
    <property type="entry name" value="MG2"/>
</dbReference>
<evidence type="ECO:0000313" key="5">
    <source>
        <dbReference type="EMBL" id="NML43225.1"/>
    </source>
</evidence>
<dbReference type="Pfam" id="PF00207">
    <property type="entry name" value="A2M"/>
    <property type="match status" value="1"/>
</dbReference>
<gene>
    <name evidence="5" type="ORF">HHL11_05650</name>
</gene>
<evidence type="ECO:0000259" key="3">
    <source>
        <dbReference type="SMART" id="SM01359"/>
    </source>
</evidence>
<dbReference type="RefSeq" id="WP_169417447.1">
    <property type="nucleotide sequence ID" value="NZ_JABBFX010000001.1"/>
</dbReference>
<dbReference type="Pfam" id="PF17973">
    <property type="entry name" value="bMG10"/>
    <property type="match status" value="1"/>
</dbReference>
<comment type="similarity">
    <text evidence="1">Belongs to the protease inhibitor I39 (alpha-2-macroglobulin) family. Bacterial alpha-2-macroglobulin subfamily.</text>
</comment>
<dbReference type="InterPro" id="IPR001599">
    <property type="entry name" value="Macroglobln_a2"/>
</dbReference>
<dbReference type="InterPro" id="IPR047565">
    <property type="entry name" value="Alpha-macroglob_thiol-ester_cl"/>
</dbReference>
<evidence type="ECO:0000256" key="1">
    <source>
        <dbReference type="ARBA" id="ARBA00010556"/>
    </source>
</evidence>
<dbReference type="SMART" id="SM01360">
    <property type="entry name" value="A2M"/>
    <property type="match status" value="1"/>
</dbReference>